<evidence type="ECO:0000256" key="2">
    <source>
        <dbReference type="SAM" id="Phobius"/>
    </source>
</evidence>
<feature type="region of interest" description="Disordered" evidence="1">
    <location>
        <begin position="866"/>
        <end position="894"/>
    </location>
</feature>
<reference evidence="4" key="1">
    <citation type="submission" date="2020-07" db="EMBL/GenBank/DDBJ databases">
        <title>The High-quality genome of the commercially important snow crab, Chionoecetes opilio.</title>
        <authorList>
            <person name="Jeong J.-H."/>
            <person name="Ryu S."/>
        </authorList>
    </citation>
    <scope>NUCLEOTIDE SEQUENCE</scope>
    <source>
        <strain evidence="4">MADBK_172401_WGS</strain>
        <tissue evidence="4">Digestive gland</tissue>
    </source>
</reference>
<sequence>MGRWRLVSLVVVVVAVCGVKADESIDESLPPTTLPELPANNTANDTGDPLMVGSKSKYCNWERAMGPVCVFNTTKKVVVVPEGLQFSSGQLELEIYNATVVKLYPACRFQNCRTWLRIYDSNVGRVEHGVKDLTLQDTHVDTIKLLNQRDFMAINSTINEIEELDWGGYRSTVLNTSIGWLAGIHARDSWYVVDGRFGTVASGGIVFNAKEMSIINSTINHMSSKALTITSGTASFTNVTIAYLEAWAVTVTSPTGFLSLSNITIGAAIAPCFVLLDRKRLTLNNVTVLGININETSTFFHFLDDAGVNVSESTSIGDQSEECVSNDTMLFCNFAQSKKDVAIVGEDIKNYKAVQVRNAKSLLVSSTGCQTDLRLENVNATLPHLTALPDDTTGEICNVSISIKNSSLNVVWTKNITHLNVTTSTIKRIHGGSLDSFVLSESSVEEIDEVVIQGRGAVWKKSLFLSSISVILKAPLTSSSISLPQSMLGPNALTIDHPGQTTTLKDWSMNWMRRHSVVVKNGSRLELSDMVAVRVAQEAIYLEEGATASSKNFRILQDSVYIFSVASRSQEEVTVDFANSQVSNRVIIKGAASVKLFPSCVEKIILMNIKTASTTENERDCGTWLEALGVHLTNVTSGVHDVTLKSCTVDLLAPDRRLRDVDLEGTSVERVVGVHWAGYTGVFNSSRLGEVKSMRADSRLMMSNSTVETLVAGGMFLAAEAIIVNTTFKNIHTSGMTVNGSTRMQDVTIEKLEKGVLSALPPSRTPVTTTTTTTEQGRHSPQASSIIQWRTTSAEVEARSSVAPDALAAAATTTSWKWAGAGIGFCLGLVVGCCIFIFVKVVKPNRGMLSMPTVFWRVKEDQHELLQEDQAGGEESTATRRDQGYSVLPRTDIS</sequence>
<proteinExistence type="predicted"/>
<keyword evidence="2" id="KW-1133">Transmembrane helix</keyword>
<keyword evidence="2" id="KW-0812">Transmembrane</keyword>
<name>A0A8J4YHN3_CHIOP</name>
<accession>A0A8J4YHN3</accession>
<evidence type="ECO:0000256" key="3">
    <source>
        <dbReference type="SAM" id="SignalP"/>
    </source>
</evidence>
<comment type="caution">
    <text evidence="4">The sequence shown here is derived from an EMBL/GenBank/DDBJ whole genome shotgun (WGS) entry which is preliminary data.</text>
</comment>
<gene>
    <name evidence="4" type="ORF">GWK47_004203</name>
</gene>
<keyword evidence="3" id="KW-0732">Signal</keyword>
<feature type="region of interest" description="Disordered" evidence="1">
    <location>
        <begin position="761"/>
        <end position="784"/>
    </location>
</feature>
<feature type="signal peptide" evidence="3">
    <location>
        <begin position="1"/>
        <end position="21"/>
    </location>
</feature>
<evidence type="ECO:0000256" key="1">
    <source>
        <dbReference type="SAM" id="MobiDB-lite"/>
    </source>
</evidence>
<feature type="transmembrane region" description="Helical" evidence="2">
    <location>
        <begin position="818"/>
        <end position="842"/>
    </location>
</feature>
<evidence type="ECO:0000313" key="5">
    <source>
        <dbReference type="Proteomes" id="UP000770661"/>
    </source>
</evidence>
<dbReference type="OrthoDB" id="6372205at2759"/>
<organism evidence="4 5">
    <name type="scientific">Chionoecetes opilio</name>
    <name type="common">Atlantic snow crab</name>
    <name type="synonym">Cancer opilio</name>
    <dbReference type="NCBI Taxonomy" id="41210"/>
    <lineage>
        <taxon>Eukaryota</taxon>
        <taxon>Metazoa</taxon>
        <taxon>Ecdysozoa</taxon>
        <taxon>Arthropoda</taxon>
        <taxon>Crustacea</taxon>
        <taxon>Multicrustacea</taxon>
        <taxon>Malacostraca</taxon>
        <taxon>Eumalacostraca</taxon>
        <taxon>Eucarida</taxon>
        <taxon>Decapoda</taxon>
        <taxon>Pleocyemata</taxon>
        <taxon>Brachyura</taxon>
        <taxon>Eubrachyura</taxon>
        <taxon>Majoidea</taxon>
        <taxon>Majidae</taxon>
        <taxon>Chionoecetes</taxon>
    </lineage>
</organism>
<evidence type="ECO:0000313" key="4">
    <source>
        <dbReference type="EMBL" id="KAG0726748.1"/>
    </source>
</evidence>
<feature type="chain" id="PRO_5035325025" evidence="3">
    <location>
        <begin position="22"/>
        <end position="894"/>
    </location>
</feature>
<protein>
    <submittedName>
        <fullName evidence="4">Uncharacterized protein</fullName>
    </submittedName>
</protein>
<dbReference type="AlphaFoldDB" id="A0A8J4YHN3"/>
<dbReference type="Proteomes" id="UP000770661">
    <property type="component" value="Unassembled WGS sequence"/>
</dbReference>
<keyword evidence="5" id="KW-1185">Reference proteome</keyword>
<dbReference type="EMBL" id="JACEEZ010004015">
    <property type="protein sequence ID" value="KAG0726748.1"/>
    <property type="molecule type" value="Genomic_DNA"/>
</dbReference>
<keyword evidence="2" id="KW-0472">Membrane</keyword>